<keyword evidence="4" id="KW-0812">Transmembrane</keyword>
<evidence type="ECO:0000259" key="7">
    <source>
        <dbReference type="Pfam" id="PF23452"/>
    </source>
</evidence>
<dbReference type="AlphaFoldDB" id="A0A9K3NTC6"/>
<evidence type="ECO:0000256" key="4">
    <source>
        <dbReference type="ARBA" id="ARBA00022692"/>
    </source>
</evidence>
<dbReference type="EMBL" id="MNCJ02000319">
    <property type="protein sequence ID" value="KAF5810668.1"/>
    <property type="molecule type" value="Genomic_DNA"/>
</dbReference>
<dbReference type="Proteomes" id="UP000215914">
    <property type="component" value="Unassembled WGS sequence"/>
</dbReference>
<evidence type="ECO:0000256" key="6">
    <source>
        <dbReference type="ARBA" id="ARBA00023136"/>
    </source>
</evidence>
<name>A0A9K3NTC6_HELAN</name>
<organism evidence="8 9">
    <name type="scientific">Helianthus annuus</name>
    <name type="common">Common sunflower</name>
    <dbReference type="NCBI Taxonomy" id="4232"/>
    <lineage>
        <taxon>Eukaryota</taxon>
        <taxon>Viridiplantae</taxon>
        <taxon>Streptophyta</taxon>
        <taxon>Embryophyta</taxon>
        <taxon>Tracheophyta</taxon>
        <taxon>Spermatophyta</taxon>
        <taxon>Magnoliopsida</taxon>
        <taxon>eudicotyledons</taxon>
        <taxon>Gunneridae</taxon>
        <taxon>Pentapetalae</taxon>
        <taxon>asterids</taxon>
        <taxon>campanulids</taxon>
        <taxon>Asterales</taxon>
        <taxon>Asteraceae</taxon>
        <taxon>Asteroideae</taxon>
        <taxon>Heliantheae alliance</taxon>
        <taxon>Heliantheae</taxon>
        <taxon>Helianthus</taxon>
    </lineage>
</organism>
<sequence length="61" mass="7003">MNVSLRMKDDPETDKSFGWVLEMYAYAVASALHGVRHILQKDFMLQVYASNIPLLIVLYLS</sequence>
<dbReference type="GO" id="GO:0016757">
    <property type="term" value="F:glycosyltransferase activity"/>
    <property type="evidence" value="ECO:0007669"/>
    <property type="project" value="UniProtKB-KW"/>
</dbReference>
<dbReference type="Gramene" id="mRNA:HanXRQr2_Chr04g0172301">
    <property type="protein sequence ID" value="mRNA:HanXRQr2_Chr04g0172301"/>
    <property type="gene ID" value="HanXRQr2_Chr04g0172301"/>
</dbReference>
<evidence type="ECO:0000256" key="2">
    <source>
        <dbReference type="ARBA" id="ARBA00022676"/>
    </source>
</evidence>
<feature type="domain" description="Hydroxyproline O-arabinosyltransferase-like" evidence="7">
    <location>
        <begin position="1"/>
        <end position="47"/>
    </location>
</feature>
<keyword evidence="9" id="KW-1185">Reference proteome</keyword>
<keyword evidence="2" id="KW-0328">Glycosyltransferase</keyword>
<keyword evidence="5" id="KW-1133">Transmembrane helix</keyword>
<keyword evidence="3" id="KW-0808">Transferase</keyword>
<evidence type="ECO:0000256" key="5">
    <source>
        <dbReference type="ARBA" id="ARBA00022989"/>
    </source>
</evidence>
<dbReference type="PANTHER" id="PTHR31485">
    <property type="entry name" value="PEPTIDYL SERINE ALPHA-GALACTOSYLTRANSFERASE"/>
    <property type="match status" value="1"/>
</dbReference>
<evidence type="ECO:0000313" key="8">
    <source>
        <dbReference type="EMBL" id="KAF5810668.1"/>
    </source>
</evidence>
<reference evidence="8" key="1">
    <citation type="journal article" date="2017" name="Nature">
        <title>The sunflower genome provides insights into oil metabolism, flowering and Asterid evolution.</title>
        <authorList>
            <person name="Badouin H."/>
            <person name="Gouzy J."/>
            <person name="Grassa C.J."/>
            <person name="Murat F."/>
            <person name="Staton S.E."/>
            <person name="Cottret L."/>
            <person name="Lelandais-Briere C."/>
            <person name="Owens G.L."/>
            <person name="Carrere S."/>
            <person name="Mayjonade B."/>
            <person name="Legrand L."/>
            <person name="Gill N."/>
            <person name="Kane N.C."/>
            <person name="Bowers J.E."/>
            <person name="Hubner S."/>
            <person name="Bellec A."/>
            <person name="Berard A."/>
            <person name="Berges H."/>
            <person name="Blanchet N."/>
            <person name="Boniface M.C."/>
            <person name="Brunel D."/>
            <person name="Catrice O."/>
            <person name="Chaidir N."/>
            <person name="Claudel C."/>
            <person name="Donnadieu C."/>
            <person name="Faraut T."/>
            <person name="Fievet G."/>
            <person name="Helmstetter N."/>
            <person name="King M."/>
            <person name="Knapp S.J."/>
            <person name="Lai Z."/>
            <person name="Le Paslier M.C."/>
            <person name="Lippi Y."/>
            <person name="Lorenzon L."/>
            <person name="Mandel J.R."/>
            <person name="Marage G."/>
            <person name="Marchand G."/>
            <person name="Marquand E."/>
            <person name="Bret-Mestries E."/>
            <person name="Morien E."/>
            <person name="Nambeesan S."/>
            <person name="Nguyen T."/>
            <person name="Pegot-Espagnet P."/>
            <person name="Pouilly N."/>
            <person name="Raftis F."/>
            <person name="Sallet E."/>
            <person name="Schiex T."/>
            <person name="Thomas J."/>
            <person name="Vandecasteele C."/>
            <person name="Vares D."/>
            <person name="Vear F."/>
            <person name="Vautrin S."/>
            <person name="Crespi M."/>
            <person name="Mangin B."/>
            <person name="Burke J.M."/>
            <person name="Salse J."/>
            <person name="Munos S."/>
            <person name="Vincourt P."/>
            <person name="Rieseberg L.H."/>
            <person name="Langlade N.B."/>
        </authorList>
    </citation>
    <scope>NUCLEOTIDE SEQUENCE</scope>
    <source>
        <tissue evidence="8">Leaves</tissue>
    </source>
</reference>
<accession>A0A9K3NTC6</accession>
<evidence type="ECO:0000313" key="9">
    <source>
        <dbReference type="Proteomes" id="UP000215914"/>
    </source>
</evidence>
<dbReference type="Pfam" id="PF23452">
    <property type="entry name" value="HPAT"/>
    <property type="match status" value="1"/>
</dbReference>
<comment type="subcellular location">
    <subcellularLocation>
        <location evidence="1">Membrane</location>
        <topology evidence="1">Single-pass membrane protein</topology>
    </subcellularLocation>
</comment>
<reference evidence="8" key="2">
    <citation type="submission" date="2020-06" db="EMBL/GenBank/DDBJ databases">
        <title>Helianthus annuus Genome sequencing and assembly Release 2.</title>
        <authorList>
            <person name="Gouzy J."/>
            <person name="Langlade N."/>
            <person name="Munos S."/>
        </authorList>
    </citation>
    <scope>NUCLEOTIDE SEQUENCE</scope>
    <source>
        <tissue evidence="8">Leaves</tissue>
    </source>
</reference>
<proteinExistence type="predicted"/>
<dbReference type="InterPro" id="IPR044845">
    <property type="entry name" value="HPAT/SRGT1-like"/>
</dbReference>
<comment type="caution">
    <text evidence="8">The sequence shown here is derived from an EMBL/GenBank/DDBJ whole genome shotgun (WGS) entry which is preliminary data.</text>
</comment>
<dbReference type="GO" id="GO:0016020">
    <property type="term" value="C:membrane"/>
    <property type="evidence" value="ECO:0007669"/>
    <property type="project" value="UniProtKB-SubCell"/>
</dbReference>
<evidence type="ECO:0000256" key="3">
    <source>
        <dbReference type="ARBA" id="ARBA00022679"/>
    </source>
</evidence>
<protein>
    <recommendedName>
        <fullName evidence="7">Hydroxyproline O-arabinosyltransferase-like domain-containing protein</fullName>
    </recommendedName>
</protein>
<dbReference type="PANTHER" id="PTHR31485:SF4">
    <property type="entry name" value="HYDROXYPROLINE O-ARABINOSYLTRANSFERASE RDN1"/>
    <property type="match status" value="1"/>
</dbReference>
<dbReference type="InterPro" id="IPR056508">
    <property type="entry name" value="HPAT-like"/>
</dbReference>
<gene>
    <name evidence="8" type="ORF">HanXRQr2_Chr04g0172301</name>
</gene>
<keyword evidence="6" id="KW-0472">Membrane</keyword>
<evidence type="ECO:0000256" key="1">
    <source>
        <dbReference type="ARBA" id="ARBA00004167"/>
    </source>
</evidence>